<evidence type="ECO:0000256" key="2">
    <source>
        <dbReference type="SAM" id="Phobius"/>
    </source>
</evidence>
<comment type="caution">
    <text evidence="3">The sequence shown here is derived from an EMBL/GenBank/DDBJ whole genome shotgun (WGS) entry which is preliminary data.</text>
</comment>
<keyword evidence="2" id="KW-1133">Transmembrane helix</keyword>
<evidence type="ECO:0000256" key="1">
    <source>
        <dbReference type="SAM" id="MobiDB-lite"/>
    </source>
</evidence>
<feature type="region of interest" description="Disordered" evidence="1">
    <location>
        <begin position="1"/>
        <end position="20"/>
    </location>
</feature>
<accession>A0A5N6BWN5</accession>
<proteinExistence type="predicted"/>
<protein>
    <submittedName>
        <fullName evidence="3">Uncharacterized protein</fullName>
    </submittedName>
</protein>
<feature type="transmembrane region" description="Helical" evidence="2">
    <location>
        <begin position="37"/>
        <end position="64"/>
    </location>
</feature>
<keyword evidence="2" id="KW-0472">Membrane</keyword>
<keyword evidence="4" id="KW-1185">Reference proteome</keyword>
<dbReference type="RefSeq" id="WP_139574661.1">
    <property type="nucleotide sequence ID" value="NZ_VDMA02000006.1"/>
</dbReference>
<dbReference type="AlphaFoldDB" id="A0A5N6BWN5"/>
<dbReference type="Proteomes" id="UP000313066">
    <property type="component" value="Unassembled WGS sequence"/>
</dbReference>
<evidence type="ECO:0000313" key="4">
    <source>
        <dbReference type="Proteomes" id="UP000313066"/>
    </source>
</evidence>
<dbReference type="EMBL" id="VDMA02000006">
    <property type="protein sequence ID" value="KAB8184895.1"/>
    <property type="molecule type" value="Genomic_DNA"/>
</dbReference>
<gene>
    <name evidence="3" type="ORF">FH610_013360</name>
</gene>
<keyword evidence="2" id="KW-0812">Transmembrane</keyword>
<name>A0A5N6BWN5_9ACTN</name>
<reference evidence="3 4" key="1">
    <citation type="submission" date="2019-10" db="EMBL/GenBank/DDBJ databases">
        <title>Nonomuraea sp. nov., isolated from Phyllanthus amarus.</title>
        <authorList>
            <person name="Klykleung N."/>
            <person name="Tanasupawat S."/>
        </authorList>
    </citation>
    <scope>NUCLEOTIDE SEQUENCE [LARGE SCALE GENOMIC DNA]</scope>
    <source>
        <strain evidence="3 4">CR1-09</strain>
    </source>
</reference>
<organism evidence="3 4">
    <name type="scientific">Microbispora catharanthi</name>
    <dbReference type="NCBI Taxonomy" id="1712871"/>
    <lineage>
        <taxon>Bacteria</taxon>
        <taxon>Bacillati</taxon>
        <taxon>Actinomycetota</taxon>
        <taxon>Actinomycetes</taxon>
        <taxon>Streptosporangiales</taxon>
        <taxon>Streptosporangiaceae</taxon>
        <taxon>Microbispora</taxon>
    </lineage>
</organism>
<evidence type="ECO:0000313" key="3">
    <source>
        <dbReference type="EMBL" id="KAB8184895.1"/>
    </source>
</evidence>
<sequence>MRSCTTCRSTSRRRGADLSTRTTADLRTGYASEGPGLALILLVVAAGAAALLALGRAVLALYAAARRRLRESSA</sequence>